<feature type="compositionally biased region" description="Basic and acidic residues" evidence="6">
    <location>
        <begin position="243"/>
        <end position="256"/>
    </location>
</feature>
<feature type="region of interest" description="Disordered" evidence="6">
    <location>
        <begin position="328"/>
        <end position="432"/>
    </location>
</feature>
<feature type="compositionally biased region" description="Basic and acidic residues" evidence="6">
    <location>
        <begin position="1924"/>
        <end position="1935"/>
    </location>
</feature>
<feature type="region of interest" description="Disordered" evidence="6">
    <location>
        <begin position="2286"/>
        <end position="2307"/>
    </location>
</feature>
<comment type="caution">
    <text evidence="9">The sequence shown here is derived from an EMBL/GenBank/DDBJ whole genome shotgun (WGS) entry which is preliminary data.</text>
</comment>
<feature type="compositionally biased region" description="Polar residues" evidence="6">
    <location>
        <begin position="582"/>
        <end position="591"/>
    </location>
</feature>
<dbReference type="Pfam" id="PF14604">
    <property type="entry name" value="SH3_9"/>
    <property type="match status" value="1"/>
</dbReference>
<name>A0A9P0LD72_ACAOB</name>
<feature type="region of interest" description="Disordered" evidence="6">
    <location>
        <begin position="1"/>
        <end position="51"/>
    </location>
</feature>
<feature type="region of interest" description="Disordered" evidence="6">
    <location>
        <begin position="1672"/>
        <end position="1981"/>
    </location>
</feature>
<feature type="domain" description="SH3" evidence="7">
    <location>
        <begin position="2330"/>
        <end position="2388"/>
    </location>
</feature>
<evidence type="ECO:0000256" key="5">
    <source>
        <dbReference type="SAM" id="Coils"/>
    </source>
</evidence>
<evidence type="ECO:0000313" key="10">
    <source>
        <dbReference type="Proteomes" id="UP001152888"/>
    </source>
</evidence>
<feature type="compositionally biased region" description="Basic and acidic residues" evidence="6">
    <location>
        <begin position="1948"/>
        <end position="1973"/>
    </location>
</feature>
<evidence type="ECO:0000259" key="7">
    <source>
        <dbReference type="PROSITE" id="PS50002"/>
    </source>
</evidence>
<feature type="compositionally biased region" description="Polar residues" evidence="6">
    <location>
        <begin position="2298"/>
        <end position="2307"/>
    </location>
</feature>
<dbReference type="SMART" id="SM00326">
    <property type="entry name" value="SH3"/>
    <property type="match status" value="1"/>
</dbReference>
<feature type="region of interest" description="Disordered" evidence="6">
    <location>
        <begin position="444"/>
        <end position="470"/>
    </location>
</feature>
<keyword evidence="2 4" id="KW-0728">SH3 domain</keyword>
<feature type="compositionally biased region" description="Low complexity" evidence="6">
    <location>
        <begin position="1841"/>
        <end position="1854"/>
    </location>
</feature>
<dbReference type="PANTHER" id="PTHR14167">
    <property type="entry name" value="SH3 DOMAIN-CONTAINING"/>
    <property type="match status" value="1"/>
</dbReference>
<dbReference type="Proteomes" id="UP001152888">
    <property type="component" value="Unassembled WGS sequence"/>
</dbReference>
<feature type="compositionally biased region" description="Polar residues" evidence="6">
    <location>
        <begin position="1877"/>
        <end position="1893"/>
    </location>
</feature>
<feature type="region of interest" description="Disordered" evidence="6">
    <location>
        <begin position="238"/>
        <end position="289"/>
    </location>
</feature>
<reference evidence="9" key="1">
    <citation type="submission" date="2022-03" db="EMBL/GenBank/DDBJ databases">
        <authorList>
            <person name="Sayadi A."/>
        </authorList>
    </citation>
    <scope>NUCLEOTIDE SEQUENCE</scope>
</reference>
<feature type="region of interest" description="Disordered" evidence="6">
    <location>
        <begin position="2188"/>
        <end position="2220"/>
    </location>
</feature>
<evidence type="ECO:0000313" key="9">
    <source>
        <dbReference type="EMBL" id="CAH1990845.1"/>
    </source>
</evidence>
<keyword evidence="10" id="KW-1185">Reference proteome</keyword>
<feature type="compositionally biased region" description="Polar residues" evidence="6">
    <location>
        <begin position="144"/>
        <end position="163"/>
    </location>
</feature>
<feature type="compositionally biased region" description="Basic and acidic residues" evidence="6">
    <location>
        <begin position="1778"/>
        <end position="1787"/>
    </location>
</feature>
<dbReference type="InterPro" id="IPR001452">
    <property type="entry name" value="SH3_domain"/>
</dbReference>
<feature type="compositionally biased region" description="Basic and acidic residues" evidence="6">
    <location>
        <begin position="2286"/>
        <end position="2297"/>
    </location>
</feature>
<dbReference type="SUPFAM" id="SSF50044">
    <property type="entry name" value="SH3-domain"/>
    <property type="match status" value="1"/>
</dbReference>
<dbReference type="InterPro" id="IPR003127">
    <property type="entry name" value="SoHo_dom"/>
</dbReference>
<feature type="region of interest" description="Disordered" evidence="6">
    <location>
        <begin position="645"/>
        <end position="687"/>
    </location>
</feature>
<dbReference type="PANTHER" id="PTHR14167:SF116">
    <property type="entry name" value="CAP, ISOFORM AC"/>
    <property type="match status" value="1"/>
</dbReference>
<feature type="compositionally biased region" description="Basic and acidic residues" evidence="6">
    <location>
        <begin position="68"/>
        <end position="77"/>
    </location>
</feature>
<gene>
    <name evidence="9" type="ORF">ACAOBT_LOCUS19908</name>
</gene>
<feature type="coiled-coil region" evidence="5">
    <location>
        <begin position="1580"/>
        <end position="1614"/>
    </location>
</feature>
<feature type="compositionally biased region" description="Basic and acidic residues" evidence="6">
    <location>
        <begin position="1704"/>
        <end position="1745"/>
    </location>
</feature>
<comment type="subcellular location">
    <subcellularLocation>
        <location evidence="1">Cell junction</location>
    </subcellularLocation>
</comment>
<keyword evidence="3" id="KW-0965">Cell junction</keyword>
<dbReference type="PROSITE" id="PS50002">
    <property type="entry name" value="SH3"/>
    <property type="match status" value="1"/>
</dbReference>
<feature type="region of interest" description="Disordered" evidence="6">
    <location>
        <begin position="68"/>
        <end position="164"/>
    </location>
</feature>
<dbReference type="CDD" id="cd11781">
    <property type="entry name" value="SH3_Sorbs_1"/>
    <property type="match status" value="1"/>
</dbReference>
<evidence type="ECO:0008006" key="11">
    <source>
        <dbReference type="Google" id="ProtNLM"/>
    </source>
</evidence>
<accession>A0A9P0LD72</accession>
<evidence type="ECO:0000256" key="1">
    <source>
        <dbReference type="ARBA" id="ARBA00004282"/>
    </source>
</evidence>
<feature type="compositionally biased region" description="Basic residues" evidence="6">
    <location>
        <begin position="9"/>
        <end position="22"/>
    </location>
</feature>
<evidence type="ECO:0000259" key="8">
    <source>
        <dbReference type="PROSITE" id="PS50831"/>
    </source>
</evidence>
<feature type="compositionally biased region" description="Basic and acidic residues" evidence="6">
    <location>
        <begin position="678"/>
        <end position="687"/>
    </location>
</feature>
<sequence>MDDSQRNSSKSKKRRNRKRNRKVNGTNTQNVTETNDNSNQPSTSSKTEEISKKGFVKIVIEDYIVHSPKELSKDSKLANKPVKSRSLDDDEMVKIQELSDINGADDKDKGAQVIITEAASESEAELEKEPQTSAPAASEEDSSLRSYLQGLNLSATPEETPQETYERIAATPLLSVEEEESLRNFLQGLNLVTGPEEAAQNVYETSSNESIKQRKARKKAEIEQYFLPISQNPRFLEAISEEASDRDSDREQTDLKKHLKQGTPELDLPPKAPPRPNRDRRRSRFNQTEEQAVLVDARIVDTDNIQGICSTMQTEEAASGVEVVFLSSGTSTPEEHSTSSNSYVLGDENASSVEDVSTSTLEVQNNENENNENEVKDNEFREANDRIESKHDTSRETVSKMVNGTNTEKEGSNNIIVSSDAANPSSKPENIISDNKTVDADLLTQLTPPPTPEDVSPKSEKTAETTNTKSTRQDDHFIHVYNNASKEDMYKRFIDNHQIKKKEECSLRTYVKSTESTVNVCKKTEQTFKCEKKNILKEESREDMLNTMTGIKKAIVEENDIDRRFGLAKVEDGNKNAKELGSMNSTNTKMSSVDESRETEIPVNELVTEESVGINHDAFMQQTLDDSTPSPPPSKQDPLIETKTVTSSNVGIVKKSDSRTVEQNSKTTGELSSQNEKLITRGQHDRAENNIEEELVVEVKPVDKVGEHKENSTRTFMENKDTINVNKTSSSEADIILNITDVGSPLARPPMCKDAILHDTHNIRNESNIVKAEFIRRNVMSPPPRPPMYKCNTMNETDVIKQGGIMSLRSPVLIEDRSNDLMSPPPRPPMYEEIHPHQSRELISVTEMKKTGKTSLTPPPPPPRSSSSSSSRGSSLCTAKYNPTTSSASDIASLIAEETHQHCHQPLTLRELCLKCLLKLPFGADILQELAETSKSMVSYTDILSSKYFSKFASSEAMINKISSDISVRTHSQDMSGERTIPISKEWKESPYDRVRRFGRSLDSFAGLSKPSKEECVKSLTEIDILRETEDLQRCKNIHVERNIPISKDWSYTAVNQGDLDSKTDIPVFRDLIQGMRKTEVVKEMDGEVVVDTSIPPTKEDITEQQSKPAKTEYNIPITKAWEEKCSKLKEAIANSENQHLPAKEFTIPVEKEWRGAKKSVEGHGNKEVIIPVAKDWQNQQSSKEFHQSKLQKTSLNQIEKTKTIHTVSTGDKTKKQECRNPKEFIVPIMKEIGSDPTCAKSKEVIIPIIQETKQQKLSRVTGNSKGIDTNFKEVSIPIIQNGETSGQDHSAAKGKEVLISIVRESKDHQRRDVSASTEVQNSTQGSNKTREVNEFSIPITRESERKHKNTVGTKHVNFAPMAGDQKASKQVIIPIAQEKHKGKEVNVPISRDWVGLPSEKDPNHLLCLSPKQKEELEKCRKVPEEADKLLDLHEKYYQRTTSEELKKTPSHENVTITSIQPIPTTNRLLTIIREEPSTNTEDPEFLYFVEKDPRPQRAQHKSLEVLNTETSRPHNTLPRINSADNARLRAKNLNEWLNLARNKSMSESNLSTAFDVPENNLRNMCNPPQAPHRRTSLPNERLERQMIHLQEKEREIQKQLEELEEERRRLNAEMAPSKEFHPEDYRYSRKGDFAESKQMPTSTPAMPTEFFRQQMYEEFLDKFAERQERRQQKVIKVSSAKDESKEDKPKEVIHPVQIEDEFMEKVHQKQEQGKLEKIRSLDKESSAEKEKDEAEPKLIIDGKEVKRKKKLPKHLQEFVDITKQTSTSSDGVWSPGQHEEYKESPKEYQPSTRSHQDDSSGLPPVWTPKSATSSPTVERKEFKPVNFQSPVLGRKHRTQSESLGPESPSSELPWKVPDYSSDSGFPASRFDKRLPTSHSSPASGFNELSTPTPRLPKAQNPTITLLQKAREGHLPRGPNYIEVESKPFRPRNDRPPIASPGEVLYQIKHEYTSDSETDRPRKMADLGPRKFEGVGPVTKDGMPVILRSEVKDQNQSKWYKKMYDTIHKQRPRHDEYVTVRYKQRRAQYPYSSGYLSEPEPGAYDSDFTDYKYQTLDRRKPMTERIDYSTSTMPRSMPNRSSSSDILRNSHEQYKNQPGRIENYTPGHSSISEKEAKEWWDEVMDIFDGHLEQQKRVPTHHQQPHGFMSQAFKESGYESDSTLVFRRREEAQQLNPREQREAYKTIQKGGDVPLYGLRKPAPERPKEPEPPLPPPKGLRIDSMEAESPRKYVENEVTIHYRTPVRQEVKGYLSEDELAQRHANTARRVYDEERRKKYLQVSKSLHELQDMNSRRHTDNFTPSQKSPISLNRYDDFDDLAVPAKPRPRSPEPRLVAKALYNFVGQTARELTFRKGDLIYVRRQVDKNWYEGELNAMVGLFPVNYVEVRK</sequence>
<dbReference type="OrthoDB" id="19092at2759"/>
<feature type="compositionally biased region" description="Basic and acidic residues" evidence="6">
    <location>
        <begin position="2200"/>
        <end position="2209"/>
    </location>
</feature>
<feature type="domain" description="SoHo" evidence="8">
    <location>
        <begin position="1966"/>
        <end position="2029"/>
    </location>
</feature>
<evidence type="ECO:0000256" key="4">
    <source>
        <dbReference type="PROSITE-ProRule" id="PRU00192"/>
    </source>
</evidence>
<dbReference type="GO" id="GO:0070161">
    <property type="term" value="C:anchoring junction"/>
    <property type="evidence" value="ECO:0007669"/>
    <property type="project" value="UniProtKB-SubCell"/>
</dbReference>
<dbReference type="EMBL" id="CAKOFQ010007098">
    <property type="protein sequence ID" value="CAH1990845.1"/>
    <property type="molecule type" value="Genomic_DNA"/>
</dbReference>
<evidence type="ECO:0000256" key="3">
    <source>
        <dbReference type="ARBA" id="ARBA00022949"/>
    </source>
</evidence>
<dbReference type="Gene3D" id="2.30.30.40">
    <property type="entry name" value="SH3 Domains"/>
    <property type="match status" value="1"/>
</dbReference>
<dbReference type="PROSITE" id="PS50831">
    <property type="entry name" value="SOHO"/>
    <property type="match status" value="1"/>
</dbReference>
<protein>
    <recommendedName>
        <fullName evidence="11">SoHo domain-containing protein</fullName>
    </recommendedName>
</protein>
<dbReference type="InterPro" id="IPR050384">
    <property type="entry name" value="Endophilin_SH3RF"/>
</dbReference>
<feature type="compositionally biased region" description="Polar residues" evidence="6">
    <location>
        <begin position="328"/>
        <end position="364"/>
    </location>
</feature>
<feature type="compositionally biased region" description="Basic and acidic residues" evidence="6">
    <location>
        <begin position="1305"/>
        <end position="1314"/>
    </location>
</feature>
<dbReference type="InterPro" id="IPR036028">
    <property type="entry name" value="SH3-like_dom_sf"/>
</dbReference>
<feature type="compositionally biased region" description="Basic and acidic residues" evidence="6">
    <location>
        <begin position="373"/>
        <end position="398"/>
    </location>
</feature>
<evidence type="ECO:0000256" key="6">
    <source>
        <dbReference type="SAM" id="MobiDB-lite"/>
    </source>
</evidence>
<dbReference type="PRINTS" id="PR00499">
    <property type="entry name" value="P67PHOX"/>
</dbReference>
<feature type="compositionally biased region" description="Low complexity" evidence="6">
    <location>
        <begin position="865"/>
        <end position="876"/>
    </location>
</feature>
<feature type="region of interest" description="Disordered" evidence="6">
    <location>
        <begin position="577"/>
        <end position="599"/>
    </location>
</feature>
<feature type="compositionally biased region" description="Polar residues" evidence="6">
    <location>
        <begin position="661"/>
        <end position="677"/>
    </location>
</feature>
<feature type="compositionally biased region" description="Polar residues" evidence="6">
    <location>
        <begin position="400"/>
        <end position="432"/>
    </location>
</feature>
<feature type="compositionally biased region" description="Polar residues" evidence="6">
    <location>
        <begin position="23"/>
        <end position="41"/>
    </location>
</feature>
<feature type="compositionally biased region" description="Basic and acidic residues" evidence="6">
    <location>
        <begin position="1680"/>
        <end position="1694"/>
    </location>
</feature>
<evidence type="ECO:0000256" key="2">
    <source>
        <dbReference type="ARBA" id="ARBA00022443"/>
    </source>
</evidence>
<feature type="compositionally biased region" description="Polar residues" evidence="6">
    <location>
        <begin position="1315"/>
        <end position="1328"/>
    </location>
</feature>
<feature type="region of interest" description="Disordered" evidence="6">
    <location>
        <begin position="1305"/>
        <end position="1331"/>
    </location>
</feature>
<feature type="compositionally biased region" description="Polar residues" evidence="6">
    <location>
        <begin position="1763"/>
        <end position="1772"/>
    </location>
</feature>
<organism evidence="9 10">
    <name type="scientific">Acanthoscelides obtectus</name>
    <name type="common">Bean weevil</name>
    <name type="synonym">Bruchus obtectus</name>
    <dbReference type="NCBI Taxonomy" id="200917"/>
    <lineage>
        <taxon>Eukaryota</taxon>
        <taxon>Metazoa</taxon>
        <taxon>Ecdysozoa</taxon>
        <taxon>Arthropoda</taxon>
        <taxon>Hexapoda</taxon>
        <taxon>Insecta</taxon>
        <taxon>Pterygota</taxon>
        <taxon>Neoptera</taxon>
        <taxon>Endopterygota</taxon>
        <taxon>Coleoptera</taxon>
        <taxon>Polyphaga</taxon>
        <taxon>Cucujiformia</taxon>
        <taxon>Chrysomeloidea</taxon>
        <taxon>Chrysomelidae</taxon>
        <taxon>Bruchinae</taxon>
        <taxon>Bruchini</taxon>
        <taxon>Acanthoscelides</taxon>
    </lineage>
</organism>
<proteinExistence type="predicted"/>
<feature type="region of interest" description="Disordered" evidence="6">
    <location>
        <begin position="850"/>
        <end position="880"/>
    </location>
</feature>
<keyword evidence="5" id="KW-0175">Coiled coil</keyword>